<dbReference type="Pfam" id="PF03460">
    <property type="entry name" value="NIR_SIR_ferr"/>
    <property type="match status" value="1"/>
</dbReference>
<accession>D0LDU9</accession>
<dbReference type="PANTHER" id="PTHR32439">
    <property type="entry name" value="FERREDOXIN--NITRITE REDUCTASE, CHLOROPLASTIC"/>
    <property type="match status" value="1"/>
</dbReference>
<dbReference type="GO" id="GO:0051539">
    <property type="term" value="F:4 iron, 4 sulfur cluster binding"/>
    <property type="evidence" value="ECO:0007669"/>
    <property type="project" value="UniProtKB-KW"/>
</dbReference>
<dbReference type="GO" id="GO:0046872">
    <property type="term" value="F:metal ion binding"/>
    <property type="evidence" value="ECO:0007669"/>
    <property type="project" value="UniProtKB-KW"/>
</dbReference>
<dbReference type="Proteomes" id="UP000001219">
    <property type="component" value="Chromosome"/>
</dbReference>
<dbReference type="Gene3D" id="3.90.480.10">
    <property type="entry name" value="Sulfite Reductase Hemoprotein,Domain 2"/>
    <property type="match status" value="1"/>
</dbReference>
<dbReference type="PANTHER" id="PTHR32439:SF9">
    <property type="entry name" value="BLR3264 PROTEIN"/>
    <property type="match status" value="1"/>
</dbReference>
<feature type="domain" description="Nitrite/Sulfite reductase ferredoxin-like" evidence="7">
    <location>
        <begin position="9"/>
        <end position="64"/>
    </location>
</feature>
<protein>
    <submittedName>
        <fullName evidence="8">Precorrin-3B synthase</fullName>
    </submittedName>
</protein>
<dbReference type="InterPro" id="IPR045854">
    <property type="entry name" value="NO2/SO3_Rdtase_4Fe4S_sf"/>
</dbReference>
<organism evidence="8 9">
    <name type="scientific">Gordonia bronchialis (strain ATCC 25592 / DSM 43247 / BCRC 13721 / JCM 3198 / KCTC 3076 / NBRC 16047 / NCTC 10667)</name>
    <name type="common">Rhodococcus bronchialis</name>
    <dbReference type="NCBI Taxonomy" id="526226"/>
    <lineage>
        <taxon>Bacteria</taxon>
        <taxon>Bacillati</taxon>
        <taxon>Actinomycetota</taxon>
        <taxon>Actinomycetes</taxon>
        <taxon>Mycobacteriales</taxon>
        <taxon>Gordoniaceae</taxon>
        <taxon>Gordonia</taxon>
    </lineage>
</organism>
<dbReference type="eggNOG" id="COG0155">
    <property type="taxonomic scope" value="Bacteria"/>
</dbReference>
<keyword evidence="2" id="KW-0349">Heme</keyword>
<keyword evidence="6" id="KW-0411">Iron-sulfur</keyword>
<dbReference type="HOGENOM" id="CLU_015667_0_1_11"/>
<dbReference type="STRING" id="526226.Gbro_2481"/>
<dbReference type="InterPro" id="IPR005117">
    <property type="entry name" value="NiRdtase/SiRdtase_haem-b_fer"/>
</dbReference>
<proteinExistence type="predicted"/>
<dbReference type="KEGG" id="gbr:Gbro_2481"/>
<evidence type="ECO:0000256" key="2">
    <source>
        <dbReference type="ARBA" id="ARBA00022617"/>
    </source>
</evidence>
<keyword evidence="9" id="KW-1185">Reference proteome</keyword>
<dbReference type="EMBL" id="CP001802">
    <property type="protein sequence ID" value="ACY21722.1"/>
    <property type="molecule type" value="Genomic_DNA"/>
</dbReference>
<evidence type="ECO:0000256" key="4">
    <source>
        <dbReference type="ARBA" id="ARBA00023002"/>
    </source>
</evidence>
<gene>
    <name evidence="8" type="ordered locus">Gbro_2481</name>
</gene>
<dbReference type="InterPro" id="IPR036136">
    <property type="entry name" value="Nit/Sulf_reduc_fer-like_dom_sf"/>
</dbReference>
<evidence type="ECO:0000313" key="9">
    <source>
        <dbReference type="Proteomes" id="UP000001219"/>
    </source>
</evidence>
<keyword evidence="5" id="KW-0408">Iron</keyword>
<dbReference type="SUPFAM" id="SSF55124">
    <property type="entry name" value="Nitrite/Sulfite reductase N-terminal domain-like"/>
    <property type="match status" value="2"/>
</dbReference>
<evidence type="ECO:0000256" key="1">
    <source>
        <dbReference type="ARBA" id="ARBA00022485"/>
    </source>
</evidence>
<evidence type="ECO:0000313" key="8">
    <source>
        <dbReference type="EMBL" id="ACY21722.1"/>
    </source>
</evidence>
<keyword evidence="3" id="KW-0479">Metal-binding</keyword>
<reference evidence="8 9" key="2">
    <citation type="journal article" date="2010" name="Stand. Genomic Sci.">
        <title>Complete genome sequence of Gordonia bronchialis type strain (3410).</title>
        <authorList>
            <person name="Ivanova N."/>
            <person name="Sikorski J."/>
            <person name="Jando M."/>
            <person name="Lapidus A."/>
            <person name="Nolan M."/>
            <person name="Lucas S."/>
            <person name="Del Rio T.G."/>
            <person name="Tice H."/>
            <person name="Copeland A."/>
            <person name="Cheng J.F."/>
            <person name="Chen F."/>
            <person name="Bruce D."/>
            <person name="Goodwin L."/>
            <person name="Pitluck S."/>
            <person name="Mavromatis K."/>
            <person name="Ovchinnikova G."/>
            <person name="Pati A."/>
            <person name="Chen A."/>
            <person name="Palaniappan K."/>
            <person name="Land M."/>
            <person name="Hauser L."/>
            <person name="Chang Y.J."/>
            <person name="Jeffries C.D."/>
            <person name="Chain P."/>
            <person name="Saunders E."/>
            <person name="Han C."/>
            <person name="Detter J.C."/>
            <person name="Brettin T."/>
            <person name="Rohde M."/>
            <person name="Goker M."/>
            <person name="Bristow J."/>
            <person name="Eisen J.A."/>
            <person name="Markowitz V."/>
            <person name="Hugenholtz P."/>
            <person name="Klenk H.P."/>
            <person name="Kyrpides N.C."/>
        </authorList>
    </citation>
    <scope>NUCLEOTIDE SEQUENCE [LARGE SCALE GENOMIC DNA]</scope>
    <source>
        <strain evidence="9">ATCC 25592 / DSM 43247 / BCRC 13721 / JCM 3198 / KCTC 3076 / NBRC 16047 / NCTC 10667</strain>
    </source>
</reference>
<keyword evidence="4" id="KW-0560">Oxidoreductase</keyword>
<dbReference type="Gene3D" id="3.30.413.10">
    <property type="entry name" value="Sulfite Reductase Hemoprotein, domain 1"/>
    <property type="match status" value="1"/>
</dbReference>
<evidence type="ECO:0000259" key="7">
    <source>
        <dbReference type="Pfam" id="PF03460"/>
    </source>
</evidence>
<keyword evidence="1" id="KW-0004">4Fe-4S</keyword>
<evidence type="ECO:0000256" key="3">
    <source>
        <dbReference type="ARBA" id="ARBA00022723"/>
    </source>
</evidence>
<reference evidence="9" key="1">
    <citation type="submission" date="2009-10" db="EMBL/GenBank/DDBJ databases">
        <title>The complete chromosome of Gordonia bronchialis DSM 43247.</title>
        <authorList>
            <consortium name="US DOE Joint Genome Institute (JGI-PGF)"/>
            <person name="Lucas S."/>
            <person name="Copeland A."/>
            <person name="Lapidus A."/>
            <person name="Glavina del Rio T."/>
            <person name="Dalin E."/>
            <person name="Tice H."/>
            <person name="Bruce D."/>
            <person name="Goodwin L."/>
            <person name="Pitluck S."/>
            <person name="Kyrpides N."/>
            <person name="Mavromatis K."/>
            <person name="Ivanova N."/>
            <person name="Ovchinnikova G."/>
            <person name="Saunders E."/>
            <person name="Brettin T."/>
            <person name="Detter J.C."/>
            <person name="Han C."/>
            <person name="Larimer F."/>
            <person name="Land M."/>
            <person name="Hauser L."/>
            <person name="Markowitz V."/>
            <person name="Cheng J.-F."/>
            <person name="Hugenholtz P."/>
            <person name="Woyke T."/>
            <person name="Wu D."/>
            <person name="Jando M."/>
            <person name="Schneider S."/>
            <person name="Goeker M."/>
            <person name="Klenk H.-P."/>
            <person name="Eisen J.A."/>
        </authorList>
    </citation>
    <scope>NUCLEOTIDE SEQUENCE [LARGE SCALE GENOMIC DNA]</scope>
    <source>
        <strain evidence="9">ATCC 25592 / DSM 43247 / BCRC 13721 / JCM 3198 / KCTC 3076 / NBRC 16047 / NCTC 10667</strain>
    </source>
</reference>
<name>D0LDU9_GORB4</name>
<evidence type="ECO:0000256" key="5">
    <source>
        <dbReference type="ARBA" id="ARBA00023004"/>
    </source>
</evidence>
<dbReference type="GO" id="GO:0016491">
    <property type="term" value="F:oxidoreductase activity"/>
    <property type="evidence" value="ECO:0007669"/>
    <property type="project" value="UniProtKB-KW"/>
</dbReference>
<evidence type="ECO:0000256" key="6">
    <source>
        <dbReference type="ARBA" id="ARBA00023014"/>
    </source>
</evidence>
<dbReference type="InterPro" id="IPR051329">
    <property type="entry name" value="NIR_SIR_4Fe-4S"/>
</dbReference>
<dbReference type="AlphaFoldDB" id="D0LDU9"/>
<sequence length="378" mass="39226">MFSTHAAADGHLARIRLPGGEITGPQLAHLARAAAEFGDGHLELTARANIQLRGITDVDAVAEIVLEAGLVPSATHEKVRNIAAGPLSGRIGGIGDVRALIAPLDEALRADDRLASLSGRFLFGLDDGRGDILRRDPDVCAVARMTTERGPAVDIVVAGETWGSAVGTDAVVAAMLGVAREFAAVAGTAWRISDLDAETLAGLGERARAGLNEPIRRDLDLGDAAGPVVGWFDQDDGAVMLGAVVELARIPSRLAEFLAAIDTPIIITPDREILICDLSEAVAETVVRVLAPMGLIFDAASPWALVSCCAGAPGCASGLAPVRDDLLARVRDGAPVTVREHWVGCGRGCGSPATQHLRVEAEPDGYRTHPRPGSTTAG</sequence>